<evidence type="ECO:0000313" key="8">
    <source>
        <dbReference type="EMBL" id="MDF1585287.1"/>
    </source>
</evidence>
<comment type="subcellular location">
    <subcellularLocation>
        <location evidence="1">Cell membrane</location>
        <topology evidence="1">Multi-pass membrane protein</topology>
    </subcellularLocation>
</comment>
<keyword evidence="8" id="KW-0966">Cell projection</keyword>
<proteinExistence type="inferred from homology"/>
<evidence type="ECO:0000256" key="7">
    <source>
        <dbReference type="SAM" id="Phobius"/>
    </source>
</evidence>
<keyword evidence="6 7" id="KW-0472">Membrane</keyword>
<keyword evidence="3" id="KW-1003">Cell membrane</keyword>
<dbReference type="RefSeq" id="WP_327787702.1">
    <property type="nucleotide sequence ID" value="NZ_JARGEQ010000016.1"/>
</dbReference>
<name>A0AAP3V1X0_9PROT</name>
<evidence type="ECO:0000256" key="2">
    <source>
        <dbReference type="ARBA" id="ARBA00006156"/>
    </source>
</evidence>
<dbReference type="PIRSF" id="PIRSF004669">
    <property type="entry name" value="FliQ"/>
    <property type="match status" value="1"/>
</dbReference>
<comment type="similarity">
    <text evidence="2">Belongs to the FliQ/MopD/SpaQ family.</text>
</comment>
<evidence type="ECO:0000256" key="5">
    <source>
        <dbReference type="ARBA" id="ARBA00022989"/>
    </source>
</evidence>
<gene>
    <name evidence="8" type="ORF">PZ740_02685</name>
</gene>
<evidence type="ECO:0000256" key="3">
    <source>
        <dbReference type="ARBA" id="ARBA00022475"/>
    </source>
</evidence>
<accession>A0AAP3V1X0</accession>
<dbReference type="PANTHER" id="PTHR34040">
    <property type="entry name" value="FLAGELLAR BIOSYNTHETIC PROTEIN FLIQ"/>
    <property type="match status" value="1"/>
</dbReference>
<comment type="caution">
    <text evidence="8">The sequence shown here is derived from an EMBL/GenBank/DDBJ whole genome shotgun (WGS) entry which is preliminary data.</text>
</comment>
<feature type="transmembrane region" description="Helical" evidence="7">
    <location>
        <begin position="54"/>
        <end position="76"/>
    </location>
</feature>
<organism evidence="8 9">
    <name type="scientific">Marinimicrococcus flavescens</name>
    <dbReference type="NCBI Taxonomy" id="3031815"/>
    <lineage>
        <taxon>Bacteria</taxon>
        <taxon>Pseudomonadati</taxon>
        <taxon>Pseudomonadota</taxon>
        <taxon>Alphaproteobacteria</taxon>
        <taxon>Geminicoccales</taxon>
        <taxon>Geminicoccaceae</taxon>
        <taxon>Marinimicrococcus</taxon>
    </lineage>
</organism>
<evidence type="ECO:0000256" key="1">
    <source>
        <dbReference type="ARBA" id="ARBA00004651"/>
    </source>
</evidence>
<evidence type="ECO:0000313" key="9">
    <source>
        <dbReference type="Proteomes" id="UP001301140"/>
    </source>
</evidence>
<dbReference type="PANTHER" id="PTHR34040:SF2">
    <property type="entry name" value="FLAGELLAR BIOSYNTHETIC PROTEIN FLIQ"/>
    <property type="match status" value="1"/>
</dbReference>
<dbReference type="Pfam" id="PF01313">
    <property type="entry name" value="Bac_export_3"/>
    <property type="match status" value="1"/>
</dbReference>
<keyword evidence="5 7" id="KW-1133">Transmembrane helix</keyword>
<evidence type="ECO:0000256" key="6">
    <source>
        <dbReference type="ARBA" id="ARBA00023136"/>
    </source>
</evidence>
<dbReference type="GO" id="GO:0005886">
    <property type="term" value="C:plasma membrane"/>
    <property type="evidence" value="ECO:0007669"/>
    <property type="project" value="UniProtKB-SubCell"/>
</dbReference>
<dbReference type="EMBL" id="JARGEQ010000016">
    <property type="protein sequence ID" value="MDF1585287.1"/>
    <property type="molecule type" value="Genomic_DNA"/>
</dbReference>
<keyword evidence="4 7" id="KW-0812">Transmembrane</keyword>
<dbReference type="Proteomes" id="UP001301140">
    <property type="component" value="Unassembled WGS sequence"/>
</dbReference>
<keyword evidence="8" id="KW-0969">Cilium</keyword>
<keyword evidence="9" id="KW-1185">Reference proteome</keyword>
<keyword evidence="8" id="KW-0282">Flagellum</keyword>
<reference evidence="8 9" key="1">
    <citation type="submission" date="2023-03" db="EMBL/GenBank/DDBJ databases">
        <title>YIM 152171 draft genome.</title>
        <authorList>
            <person name="Yang Z."/>
        </authorList>
    </citation>
    <scope>NUCLEOTIDE SEQUENCE [LARGE SCALE GENOMIC DNA]</scope>
    <source>
        <strain evidence="8 9">YIM 152171</strain>
    </source>
</reference>
<protein>
    <submittedName>
        <fullName evidence="8">Flagellar biosynthetic protein FliQ</fullName>
    </submittedName>
</protein>
<dbReference type="PRINTS" id="PR00952">
    <property type="entry name" value="TYPE3IMQPROT"/>
</dbReference>
<feature type="transmembrane region" description="Helical" evidence="7">
    <location>
        <begin position="20"/>
        <end position="42"/>
    </location>
</feature>
<sequence>MGPGEVMDVGRETLWVMVRLGAPAMAVAMGLGLAVSIVQALTQVQEATLSFVPKLLGVGLAVLLSVPWALAILQAFTESLYGRIAGMGGP</sequence>
<dbReference type="GO" id="GO:0009306">
    <property type="term" value="P:protein secretion"/>
    <property type="evidence" value="ECO:0007669"/>
    <property type="project" value="InterPro"/>
</dbReference>
<evidence type="ECO:0000256" key="4">
    <source>
        <dbReference type="ARBA" id="ARBA00022692"/>
    </source>
</evidence>
<dbReference type="AlphaFoldDB" id="A0AAP3V1X0"/>
<dbReference type="InterPro" id="IPR002191">
    <property type="entry name" value="Bac_export_3"/>
</dbReference>